<accession>V2Z396</accession>
<dbReference type="KEGG" id="mrr:Moror_204"/>
<dbReference type="Proteomes" id="UP000017559">
    <property type="component" value="Unassembled WGS sequence"/>
</dbReference>
<evidence type="ECO:0000256" key="1">
    <source>
        <dbReference type="SAM" id="MobiDB-lite"/>
    </source>
</evidence>
<organism evidence="2 3">
    <name type="scientific">Moniliophthora roreri (strain MCA 2997)</name>
    <name type="common">Cocoa frosty pod rot fungus</name>
    <name type="synonym">Crinipellis roreri</name>
    <dbReference type="NCBI Taxonomy" id="1381753"/>
    <lineage>
        <taxon>Eukaryota</taxon>
        <taxon>Fungi</taxon>
        <taxon>Dikarya</taxon>
        <taxon>Basidiomycota</taxon>
        <taxon>Agaricomycotina</taxon>
        <taxon>Agaricomycetes</taxon>
        <taxon>Agaricomycetidae</taxon>
        <taxon>Agaricales</taxon>
        <taxon>Marasmiineae</taxon>
        <taxon>Marasmiaceae</taxon>
        <taxon>Moniliophthora</taxon>
    </lineage>
</organism>
<dbReference type="AlphaFoldDB" id="V2Z396"/>
<proteinExistence type="predicted"/>
<dbReference type="HOGENOM" id="CLU_2413766_0_0_1"/>
<evidence type="ECO:0000313" key="2">
    <source>
        <dbReference type="EMBL" id="ESK98454.1"/>
    </source>
</evidence>
<comment type="caution">
    <text evidence="2">The sequence shown here is derived from an EMBL/GenBank/DDBJ whole genome shotgun (WGS) entry which is preliminary data.</text>
</comment>
<sequence>MPEGAYHNEPHTVEHRLNHSRRRSRSLHTTLQYRTLLKATGAPYDIPFYAQVQVGDITMDFIINRLTDGKTQFLINCSDEWQLLLEAVISER</sequence>
<dbReference type="EMBL" id="AWSO01000002">
    <property type="protein sequence ID" value="ESK98454.1"/>
    <property type="molecule type" value="Genomic_DNA"/>
</dbReference>
<evidence type="ECO:0000313" key="3">
    <source>
        <dbReference type="Proteomes" id="UP000017559"/>
    </source>
</evidence>
<keyword evidence="3" id="KW-1185">Reference proteome</keyword>
<name>V2Z396_MONRO</name>
<protein>
    <submittedName>
        <fullName evidence="2">Uncharacterized protein</fullName>
    </submittedName>
</protein>
<feature type="compositionally biased region" description="Basic and acidic residues" evidence="1">
    <location>
        <begin position="1"/>
        <end position="17"/>
    </location>
</feature>
<gene>
    <name evidence="2" type="ORF">Moror_204</name>
</gene>
<reference evidence="2 3" key="1">
    <citation type="journal article" date="2014" name="BMC Genomics">
        <title>Genome and secretome analysis of the hemibiotrophic fungal pathogen, Moniliophthora roreri, which causes frosty pod rot disease of cacao: mechanisms of the biotrophic and necrotrophic phases.</title>
        <authorList>
            <person name="Meinhardt L.W."/>
            <person name="Costa G.G.L."/>
            <person name="Thomazella D.P.T."/>
            <person name="Teixeira P.J.P.L."/>
            <person name="Carazzolle M.F."/>
            <person name="Schuster S.C."/>
            <person name="Carlson J.E."/>
            <person name="Guiltinan M.J."/>
            <person name="Mieczkowski P."/>
            <person name="Farmer A."/>
            <person name="Ramaraj T."/>
            <person name="Crozier J."/>
            <person name="Davis R.E."/>
            <person name="Shao J."/>
            <person name="Melnick R.L."/>
            <person name="Pereira G.A.G."/>
            <person name="Bailey B.A."/>
        </authorList>
    </citation>
    <scope>NUCLEOTIDE SEQUENCE [LARGE SCALE GENOMIC DNA]</scope>
    <source>
        <strain evidence="2 3">MCA 2997</strain>
    </source>
</reference>
<feature type="region of interest" description="Disordered" evidence="1">
    <location>
        <begin position="1"/>
        <end position="25"/>
    </location>
</feature>